<dbReference type="Proteomes" id="UP000273675">
    <property type="component" value="Unassembled WGS sequence"/>
</dbReference>
<organism evidence="2 3">
    <name type="scientific">Maricaulis maris</name>
    <dbReference type="NCBI Taxonomy" id="74318"/>
    <lineage>
        <taxon>Bacteria</taxon>
        <taxon>Pseudomonadati</taxon>
        <taxon>Pseudomonadota</taxon>
        <taxon>Alphaproteobacteria</taxon>
        <taxon>Maricaulales</taxon>
        <taxon>Maricaulaceae</taxon>
        <taxon>Maricaulis</taxon>
    </lineage>
</organism>
<proteinExistence type="predicted"/>
<keyword evidence="1" id="KW-1133">Transmembrane helix</keyword>
<feature type="transmembrane region" description="Helical" evidence="1">
    <location>
        <begin position="160"/>
        <end position="180"/>
    </location>
</feature>
<accession>A0A495DLK2</accession>
<evidence type="ECO:0000313" key="2">
    <source>
        <dbReference type="EMBL" id="RKR03812.1"/>
    </source>
</evidence>
<evidence type="ECO:0000256" key="1">
    <source>
        <dbReference type="SAM" id="Phobius"/>
    </source>
</evidence>
<evidence type="ECO:0000313" key="3">
    <source>
        <dbReference type="Proteomes" id="UP000273675"/>
    </source>
</evidence>
<dbReference type="AlphaFoldDB" id="A0A495DLK2"/>
<comment type="caution">
    <text evidence="2">The sequence shown here is derived from an EMBL/GenBank/DDBJ whole genome shotgun (WGS) entry which is preliminary data.</text>
</comment>
<dbReference type="OrthoDB" id="7631752at2"/>
<feature type="transmembrane region" description="Helical" evidence="1">
    <location>
        <begin position="109"/>
        <end position="127"/>
    </location>
</feature>
<sequence>MIGLVMEGWRGMVGALRLLTFRPGGEAMFDVSLRGFWRSFGAILFALPLAALAHIERQHLGTTVSAQTYFLIFFGTWLSFPLTAALAVAIAGARKRYLHWVVVHNWGVVWLYGVIAAILSLEVIGLINAQFRDFLFFLYGYLRILVHWRIAYVTLGLPTITAALTATIPAMTSFLVLVAISQALATGQAPAG</sequence>
<name>A0A495DLK2_9PROT</name>
<dbReference type="RefSeq" id="WP_121209723.1">
    <property type="nucleotide sequence ID" value="NZ_RBIM01000001.1"/>
</dbReference>
<keyword evidence="1" id="KW-0472">Membrane</keyword>
<reference evidence="2 3" key="1">
    <citation type="submission" date="2018-10" db="EMBL/GenBank/DDBJ databases">
        <title>Genomic Encyclopedia of Type Strains, Phase IV (KMG-IV): sequencing the most valuable type-strain genomes for metagenomic binning, comparative biology and taxonomic classification.</title>
        <authorList>
            <person name="Goeker M."/>
        </authorList>
    </citation>
    <scope>NUCLEOTIDE SEQUENCE [LARGE SCALE GENOMIC DNA]</scope>
    <source>
        <strain evidence="2 3">DSM 4734</strain>
    </source>
</reference>
<evidence type="ECO:0008006" key="4">
    <source>
        <dbReference type="Google" id="ProtNLM"/>
    </source>
</evidence>
<protein>
    <recommendedName>
        <fullName evidence="4">Yip1 domain-containing protein</fullName>
    </recommendedName>
</protein>
<feature type="transmembrane region" description="Helical" evidence="1">
    <location>
        <begin position="36"/>
        <end position="56"/>
    </location>
</feature>
<feature type="transmembrane region" description="Helical" evidence="1">
    <location>
        <begin position="68"/>
        <end position="89"/>
    </location>
</feature>
<gene>
    <name evidence="2" type="ORF">C7435_0252</name>
</gene>
<dbReference type="EMBL" id="RBIM01000001">
    <property type="protein sequence ID" value="RKR03812.1"/>
    <property type="molecule type" value="Genomic_DNA"/>
</dbReference>
<keyword evidence="1" id="KW-0812">Transmembrane</keyword>
<feature type="transmembrane region" description="Helical" evidence="1">
    <location>
        <begin position="134"/>
        <end position="154"/>
    </location>
</feature>